<dbReference type="EMBL" id="BLKM01000766">
    <property type="protein sequence ID" value="GFG38312.1"/>
    <property type="molecule type" value="Genomic_DNA"/>
</dbReference>
<evidence type="ECO:0008006" key="8">
    <source>
        <dbReference type="Google" id="ProtNLM"/>
    </source>
</evidence>
<dbReference type="SUPFAM" id="SSF57603">
    <property type="entry name" value="FnI-like domain"/>
    <property type="match status" value="6"/>
</dbReference>
<dbReference type="AlphaFoldDB" id="A0A6L2Q467"/>
<keyword evidence="1" id="KW-0732">Signal</keyword>
<dbReference type="InterPro" id="IPR011061">
    <property type="entry name" value="Hirudin/antistatin"/>
</dbReference>
<dbReference type="GO" id="GO:0004867">
    <property type="term" value="F:serine-type endopeptidase inhibitor activity"/>
    <property type="evidence" value="ECO:0007669"/>
    <property type="project" value="InterPro"/>
</dbReference>
<evidence type="ECO:0000259" key="5">
    <source>
        <dbReference type="PROSITE" id="PS51252"/>
    </source>
</evidence>
<dbReference type="Pfam" id="PF23334">
    <property type="entry name" value="VWC2L_2nd"/>
    <property type="match status" value="4"/>
</dbReference>
<proteinExistence type="predicted"/>
<feature type="domain" description="VWFC" evidence="4">
    <location>
        <begin position="276"/>
        <end position="333"/>
    </location>
</feature>
<dbReference type="InterPro" id="IPR004094">
    <property type="entry name" value="Antistasin-like"/>
</dbReference>
<dbReference type="Gene3D" id="2.10.22.10">
    <property type="entry name" value="Antistasin, domain 1"/>
    <property type="match status" value="3"/>
</dbReference>
<keyword evidence="3" id="KW-0812">Transmembrane</keyword>
<dbReference type="InParanoid" id="A0A6L2Q467"/>
<evidence type="ECO:0000313" key="7">
    <source>
        <dbReference type="Proteomes" id="UP000502823"/>
    </source>
</evidence>
<feature type="domain" description="VWFC" evidence="4">
    <location>
        <begin position="479"/>
        <end position="537"/>
    </location>
</feature>
<evidence type="ECO:0000259" key="4">
    <source>
        <dbReference type="PROSITE" id="PS50184"/>
    </source>
</evidence>
<keyword evidence="3" id="KW-0472">Membrane</keyword>
<gene>
    <name evidence="6" type="ORF">Cfor_11602</name>
</gene>
<evidence type="ECO:0000256" key="2">
    <source>
        <dbReference type="ARBA" id="ARBA00022737"/>
    </source>
</evidence>
<protein>
    <recommendedName>
        <fullName evidence="8">VWFC domain-containing protein</fullName>
    </recommendedName>
</protein>
<dbReference type="SMART" id="SM00214">
    <property type="entry name" value="VWC"/>
    <property type="match status" value="6"/>
</dbReference>
<feature type="domain" description="Antistasin-like" evidence="5">
    <location>
        <begin position="404"/>
        <end position="430"/>
    </location>
</feature>
<evidence type="ECO:0000256" key="3">
    <source>
        <dbReference type="SAM" id="Phobius"/>
    </source>
</evidence>
<dbReference type="Proteomes" id="UP000502823">
    <property type="component" value="Unassembled WGS sequence"/>
</dbReference>
<dbReference type="PANTHER" id="PTHR46439:SF1">
    <property type="entry name" value="CYSTEINE-RICH MOTOR NEURON 1 PROTEIN"/>
    <property type="match status" value="1"/>
</dbReference>
<feature type="domain" description="VWFC" evidence="4">
    <location>
        <begin position="602"/>
        <end position="671"/>
    </location>
</feature>
<organism evidence="6 7">
    <name type="scientific">Coptotermes formosanus</name>
    <name type="common">Formosan subterranean termite</name>
    <dbReference type="NCBI Taxonomy" id="36987"/>
    <lineage>
        <taxon>Eukaryota</taxon>
        <taxon>Metazoa</taxon>
        <taxon>Ecdysozoa</taxon>
        <taxon>Arthropoda</taxon>
        <taxon>Hexapoda</taxon>
        <taxon>Insecta</taxon>
        <taxon>Pterygota</taxon>
        <taxon>Neoptera</taxon>
        <taxon>Polyneoptera</taxon>
        <taxon>Dictyoptera</taxon>
        <taxon>Blattodea</taxon>
        <taxon>Blattoidea</taxon>
        <taxon>Termitoidae</taxon>
        <taxon>Rhinotermitidae</taxon>
        <taxon>Coptotermes</taxon>
    </lineage>
</organism>
<dbReference type="InterPro" id="IPR052624">
    <property type="entry name" value="CRIM1"/>
</dbReference>
<reference evidence="7" key="1">
    <citation type="submission" date="2020-01" db="EMBL/GenBank/DDBJ databases">
        <title>Draft genome sequence of the Termite Coptotermes fromosanus.</title>
        <authorList>
            <person name="Itakura S."/>
            <person name="Yosikawa Y."/>
            <person name="Umezawa K."/>
        </authorList>
    </citation>
    <scope>NUCLEOTIDE SEQUENCE [LARGE SCALE GENOMIC DNA]</scope>
</reference>
<dbReference type="Gene3D" id="2.10.70.10">
    <property type="entry name" value="Complement Module, domain 1"/>
    <property type="match status" value="1"/>
</dbReference>
<keyword evidence="7" id="KW-1185">Reference proteome</keyword>
<feature type="domain" description="Antistasin-like" evidence="5">
    <location>
        <begin position="433"/>
        <end position="459"/>
    </location>
</feature>
<feature type="domain" description="VWFC" evidence="4">
    <location>
        <begin position="547"/>
        <end position="605"/>
    </location>
</feature>
<sequence>MICRRVEFKWGLHESTCTYDIRHFEHCPACYTYVIFHAKAVRVGHFTTFPIYKSPPLYFLALKLHGSKSIMKWTGIGGVLIQIFVFRQCAFRALPYLFCLISDPFIFATHIDFFILFRDKNCSNVTCPDEDVNCPTDSYRLPNHRAPGDCCSRPQGCECLPGPCPEPDCVDGQHAVAVQQGNQKPGSCCPLYKCVKNELNDTCVLDGHIWKNGSTWWKNECIQCSCISGLSFCAEKSPQCPELPASCRVTQVPQGKCCPVCVEADPAADNSLLLFGGCVSSSGQLYHNGDEWQEDPCTTCTCFAGAKKCQAHMCVLRCDHPHYVPDECCPLCDVTSMVTIPPHCPALNCSLRCLHGFVRDHNGCYTCQCQAEECVLECPNGYLQDSHGNKLCECLVLHVGPTVCPALTGCRKNCSHGFRLNKMGCEICKCKECRPLMDCNKTCVHGLRTNDRGCPICKCKASAEHIPEHTTSNHIITETTCISTDGQRHDDGEAWFDGCRQCYCYSGTEMCNLITCPVPACTNPVFNMSRDCCPHCSDIGHQEQHPMVCHSVDGVYRVEGETWPLNNCTQCLCHVGRVLCETHHCLPTPCPNPIYQPGQCCAVCPESNVIPGPERAKSCGAHRPHGTAWIEDNCRSCVCVNGRVSCFTQQCPNINCSRPVLAKNQCCPMCLDQSSPKTCFVGNTTYHEGEDWHEDACTRCQCSVGQKVCTQQVCSVSCVNPVRKPGVCCPVCSDADSTSSRGDTVPSSEVGPLGIPTFLWVFIILALIFIGFALYIGYKCCCHRQQLKLDGTPKSCPNPAYDGYTHKDSCPPPQYTGHDCPYPYKAVPTYDSQQITEMLTTPAVGAVEKSTLAPV</sequence>
<feature type="transmembrane region" description="Helical" evidence="3">
    <location>
        <begin position="758"/>
        <end position="778"/>
    </location>
</feature>
<dbReference type="OrthoDB" id="5976811at2759"/>
<comment type="caution">
    <text evidence="6">The sequence shown here is derived from an EMBL/GenBank/DDBJ whole genome shotgun (WGS) entry which is preliminary data.</text>
</comment>
<feature type="domain" description="VWFC" evidence="4">
    <location>
        <begin position="201"/>
        <end position="262"/>
    </location>
</feature>
<evidence type="ECO:0000313" key="6">
    <source>
        <dbReference type="EMBL" id="GFG38312.1"/>
    </source>
</evidence>
<feature type="domain" description="VWFC" evidence="4">
    <location>
        <begin position="677"/>
        <end position="733"/>
    </location>
</feature>
<feature type="domain" description="Antistasin-like" evidence="5">
    <location>
        <begin position="344"/>
        <end position="369"/>
    </location>
</feature>
<name>A0A6L2Q467_COPFO</name>
<dbReference type="PANTHER" id="PTHR46439">
    <property type="entry name" value="CYSTEINE-RICH MOTOR NEURON 1 PROTEIN"/>
    <property type="match status" value="1"/>
</dbReference>
<dbReference type="PROSITE" id="PS50184">
    <property type="entry name" value="VWFC_2"/>
    <property type="match status" value="6"/>
</dbReference>
<dbReference type="PROSITE" id="PS51252">
    <property type="entry name" value="ANTISTASIN"/>
    <property type="match status" value="4"/>
</dbReference>
<dbReference type="SUPFAM" id="SSF57262">
    <property type="entry name" value="Leech antihemostatic proteins"/>
    <property type="match status" value="2"/>
</dbReference>
<keyword evidence="2" id="KW-0677">Repeat</keyword>
<dbReference type="PROSITE" id="PS01208">
    <property type="entry name" value="VWFC_1"/>
    <property type="match status" value="4"/>
</dbReference>
<dbReference type="GO" id="GO:0005886">
    <property type="term" value="C:plasma membrane"/>
    <property type="evidence" value="ECO:0007669"/>
    <property type="project" value="TreeGrafter"/>
</dbReference>
<keyword evidence="3" id="KW-1133">Transmembrane helix</keyword>
<accession>A0A6L2Q467</accession>
<dbReference type="Gene3D" id="6.20.200.20">
    <property type="match status" value="4"/>
</dbReference>
<dbReference type="Pfam" id="PF02822">
    <property type="entry name" value="Antistasin"/>
    <property type="match status" value="3"/>
</dbReference>
<evidence type="ECO:0000256" key="1">
    <source>
        <dbReference type="ARBA" id="ARBA00022729"/>
    </source>
</evidence>
<feature type="domain" description="Antistasin-like" evidence="5">
    <location>
        <begin position="369"/>
        <end position="394"/>
    </location>
</feature>
<dbReference type="InterPro" id="IPR001007">
    <property type="entry name" value="VWF_dom"/>
</dbReference>
<dbReference type="Pfam" id="PF00093">
    <property type="entry name" value="VWC"/>
    <property type="match status" value="1"/>
</dbReference>